<evidence type="ECO:0000256" key="1">
    <source>
        <dbReference type="ARBA" id="ARBA00008591"/>
    </source>
</evidence>
<dbReference type="InterPro" id="IPR038078">
    <property type="entry name" value="PhoU-like_sf"/>
</dbReference>
<sequence length="206" mass="24001">MHFLSKNDKFLNMLSIISLNLEDAAKYFDQSKIKSEADLHEFSQKMKSFERKGDSYVHELIIALNKTFVTPLQREDILELAMKMDDVLDGFEEWSMRLEIYRISHADEFMVEFVGLLFDSCKEINQAITLMSKKNLSGIRNSVIKINEYETQCDELTSKCITNLFKNEKDAIKIIQYKELYEMLESVADSCEDVADTLETIMMRNA</sequence>
<dbReference type="PANTHER" id="PTHR37298">
    <property type="entry name" value="UPF0111 PROTEIN YKAA"/>
    <property type="match status" value="1"/>
</dbReference>
<dbReference type="EMBL" id="AFVQ02000097">
    <property type="protein sequence ID" value="KLI02484.1"/>
    <property type="molecule type" value="Genomic_DNA"/>
</dbReference>
<reference evidence="2 3" key="1">
    <citation type="journal article" date="2011" name="J. Bacteriol.">
        <title>Draft genome sequence of Sporolactobacillus inulinus strain CASD, an efficient D-lactic acid-producing bacterium with high-concentration lactate tolerance capability.</title>
        <authorList>
            <person name="Yu B."/>
            <person name="Su F."/>
            <person name="Wang L."/>
            <person name="Xu K."/>
            <person name="Zhao B."/>
            <person name="Xu P."/>
        </authorList>
    </citation>
    <scope>NUCLEOTIDE SEQUENCE [LARGE SCALE GENOMIC DNA]</scope>
    <source>
        <strain evidence="2 3">CASD</strain>
    </source>
</reference>
<dbReference type="OrthoDB" id="9797568at2"/>
<dbReference type="RefSeq" id="WP_010026230.1">
    <property type="nucleotide sequence ID" value="NZ_AFVQ02000097.1"/>
</dbReference>
<name>A0A0U1QNW0_9BACL</name>
<evidence type="ECO:0000313" key="3">
    <source>
        <dbReference type="Proteomes" id="UP000035553"/>
    </source>
</evidence>
<dbReference type="Pfam" id="PF01865">
    <property type="entry name" value="PhoU_div"/>
    <property type="match status" value="1"/>
</dbReference>
<dbReference type="Gene3D" id="1.20.58.220">
    <property type="entry name" value="Phosphate transport system protein phou homolog 2, domain 2"/>
    <property type="match status" value="1"/>
</dbReference>
<proteinExistence type="inferred from homology"/>
<dbReference type="InterPro" id="IPR018445">
    <property type="entry name" value="Put_Phosphate_transp_reg"/>
</dbReference>
<dbReference type="InterPro" id="IPR052912">
    <property type="entry name" value="UPF0111_domain"/>
</dbReference>
<dbReference type="AlphaFoldDB" id="A0A0U1QNW0"/>
<comment type="similarity">
    <text evidence="1">Belongs to the UPF0111 family.</text>
</comment>
<gene>
    <name evidence="2" type="ORF">SINU_07855</name>
</gene>
<dbReference type="STRING" id="1069536.SINU_07855"/>
<accession>A0A0U1QNW0</accession>
<dbReference type="SUPFAM" id="SSF109755">
    <property type="entry name" value="PhoU-like"/>
    <property type="match status" value="1"/>
</dbReference>
<dbReference type="PANTHER" id="PTHR37298:SF1">
    <property type="entry name" value="UPF0111 PROTEIN YKAA"/>
    <property type="match status" value="1"/>
</dbReference>
<evidence type="ECO:0008006" key="4">
    <source>
        <dbReference type="Google" id="ProtNLM"/>
    </source>
</evidence>
<dbReference type="Proteomes" id="UP000035553">
    <property type="component" value="Unassembled WGS sequence"/>
</dbReference>
<keyword evidence="3" id="KW-1185">Reference proteome</keyword>
<evidence type="ECO:0000313" key="2">
    <source>
        <dbReference type="EMBL" id="KLI02484.1"/>
    </source>
</evidence>
<comment type="caution">
    <text evidence="2">The sequence shown here is derived from an EMBL/GenBank/DDBJ whole genome shotgun (WGS) entry which is preliminary data.</text>
</comment>
<organism evidence="2 3">
    <name type="scientific">Sporolactobacillus inulinus CASD</name>
    <dbReference type="NCBI Taxonomy" id="1069536"/>
    <lineage>
        <taxon>Bacteria</taxon>
        <taxon>Bacillati</taxon>
        <taxon>Bacillota</taxon>
        <taxon>Bacilli</taxon>
        <taxon>Bacillales</taxon>
        <taxon>Sporolactobacillaceae</taxon>
        <taxon>Sporolactobacillus</taxon>
    </lineage>
</organism>
<protein>
    <recommendedName>
        <fullName evidence="4">Phosphate transport regulator</fullName>
    </recommendedName>
</protein>